<protein>
    <submittedName>
        <fullName evidence="1">Addiction module antidote protein, HigA family</fullName>
    </submittedName>
</protein>
<gene>
    <name evidence="1" type="primary">higA</name>
    <name evidence="1" type="ORF">E4680_08955</name>
</gene>
<dbReference type="CDD" id="cd00093">
    <property type="entry name" value="HTH_XRE"/>
    <property type="match status" value="1"/>
</dbReference>
<organism evidence="1 2">
    <name type="scientific">Candidatus Macondimonas diazotrophica</name>
    <dbReference type="NCBI Taxonomy" id="2305248"/>
    <lineage>
        <taxon>Bacteria</taxon>
        <taxon>Pseudomonadati</taxon>
        <taxon>Pseudomonadota</taxon>
        <taxon>Gammaproteobacteria</taxon>
        <taxon>Chromatiales</taxon>
        <taxon>Ectothiorhodospiraceae</taxon>
        <taxon>Candidatus Macondimonas</taxon>
    </lineage>
</organism>
<dbReference type="InterPro" id="IPR001387">
    <property type="entry name" value="Cro/C1-type_HTH"/>
</dbReference>
<name>A0A4Z0F8I7_9GAMM</name>
<reference evidence="1 2" key="1">
    <citation type="journal article" date="2019" name="ISME J.">
        <title>Candidatus Macondimonas diazotrophica, a novel gammaproteobacterial genus dominating crude-oil-contaminated coastal sediments.</title>
        <authorList>
            <person name="Karthikeyan S."/>
            <person name="Konstantinidis K."/>
        </authorList>
    </citation>
    <scope>NUCLEOTIDE SEQUENCE [LARGE SCALE GENOMIC DNA]</scope>
    <source>
        <strain evidence="1 2">KTK01</strain>
    </source>
</reference>
<dbReference type="EMBL" id="SRIO01000010">
    <property type="protein sequence ID" value="TFZ82369.1"/>
    <property type="molecule type" value="Genomic_DNA"/>
</dbReference>
<accession>A0A4Z0F8I7</accession>
<evidence type="ECO:0000313" key="1">
    <source>
        <dbReference type="EMBL" id="TFZ82369.1"/>
    </source>
</evidence>
<proteinExistence type="predicted"/>
<dbReference type="SUPFAM" id="SSF47413">
    <property type="entry name" value="lambda repressor-like DNA-binding domains"/>
    <property type="match status" value="1"/>
</dbReference>
<dbReference type="Proteomes" id="UP000297890">
    <property type="component" value="Unassembled WGS sequence"/>
</dbReference>
<dbReference type="NCBIfam" id="TIGR02607">
    <property type="entry name" value="antidote_HigA"/>
    <property type="match status" value="1"/>
</dbReference>
<dbReference type="InterPro" id="IPR013430">
    <property type="entry name" value="Toxin_antidote_HigA"/>
</dbReference>
<dbReference type="AlphaFoldDB" id="A0A4Z0F8I7"/>
<comment type="caution">
    <text evidence="1">The sequence shown here is derived from an EMBL/GenBank/DDBJ whole genome shotgun (WGS) entry which is preliminary data.</text>
</comment>
<keyword evidence="2" id="KW-1185">Reference proteome</keyword>
<dbReference type="Gene3D" id="1.10.260.40">
    <property type="entry name" value="lambda repressor-like DNA-binding domains"/>
    <property type="match status" value="1"/>
</dbReference>
<dbReference type="GO" id="GO:0003677">
    <property type="term" value="F:DNA binding"/>
    <property type="evidence" value="ECO:0007669"/>
    <property type="project" value="InterPro"/>
</dbReference>
<sequence>MKLRGITACQLAADIDVSPSRIVEPVNGRCPITADTALRLVIHFGMDARFRMTLQTECDMRVASRELKDKIVPPIRVHEHRSA</sequence>
<evidence type="ECO:0000313" key="2">
    <source>
        <dbReference type="Proteomes" id="UP000297890"/>
    </source>
</evidence>
<dbReference type="InterPro" id="IPR010982">
    <property type="entry name" value="Lambda_DNA-bd_dom_sf"/>
</dbReference>
<dbReference type="OrthoDB" id="9793869at2"/>